<feature type="region of interest" description="Disordered" evidence="1">
    <location>
        <begin position="204"/>
        <end position="232"/>
    </location>
</feature>
<organism evidence="2 3">
    <name type="scientific">Dorcoceras hygrometricum</name>
    <dbReference type="NCBI Taxonomy" id="472368"/>
    <lineage>
        <taxon>Eukaryota</taxon>
        <taxon>Viridiplantae</taxon>
        <taxon>Streptophyta</taxon>
        <taxon>Embryophyta</taxon>
        <taxon>Tracheophyta</taxon>
        <taxon>Spermatophyta</taxon>
        <taxon>Magnoliopsida</taxon>
        <taxon>eudicotyledons</taxon>
        <taxon>Gunneridae</taxon>
        <taxon>Pentapetalae</taxon>
        <taxon>asterids</taxon>
        <taxon>lamiids</taxon>
        <taxon>Lamiales</taxon>
        <taxon>Gesneriaceae</taxon>
        <taxon>Didymocarpoideae</taxon>
        <taxon>Trichosporeae</taxon>
        <taxon>Loxocarpinae</taxon>
        <taxon>Dorcoceras</taxon>
    </lineage>
</organism>
<proteinExistence type="predicted"/>
<feature type="compositionally biased region" description="Polar residues" evidence="1">
    <location>
        <begin position="428"/>
        <end position="437"/>
    </location>
</feature>
<dbReference type="EMBL" id="KQ991729">
    <property type="protein sequence ID" value="KZV51357.1"/>
    <property type="molecule type" value="Genomic_DNA"/>
</dbReference>
<evidence type="ECO:0000313" key="2">
    <source>
        <dbReference type="EMBL" id="KZV51357.1"/>
    </source>
</evidence>
<name>A0A2Z7CZB3_9LAMI</name>
<evidence type="ECO:0000313" key="3">
    <source>
        <dbReference type="Proteomes" id="UP000250235"/>
    </source>
</evidence>
<dbReference type="AlphaFoldDB" id="A0A2Z7CZB3"/>
<dbReference type="Proteomes" id="UP000250235">
    <property type="component" value="Unassembled WGS sequence"/>
</dbReference>
<keyword evidence="3" id="KW-1185">Reference proteome</keyword>
<accession>A0A2Z7CZB3</accession>
<feature type="region of interest" description="Disordered" evidence="1">
    <location>
        <begin position="568"/>
        <end position="596"/>
    </location>
</feature>
<reference evidence="2 3" key="1">
    <citation type="journal article" date="2015" name="Proc. Natl. Acad. Sci. U.S.A.">
        <title>The resurrection genome of Boea hygrometrica: A blueprint for survival of dehydration.</title>
        <authorList>
            <person name="Xiao L."/>
            <person name="Yang G."/>
            <person name="Zhang L."/>
            <person name="Yang X."/>
            <person name="Zhao S."/>
            <person name="Ji Z."/>
            <person name="Zhou Q."/>
            <person name="Hu M."/>
            <person name="Wang Y."/>
            <person name="Chen M."/>
            <person name="Xu Y."/>
            <person name="Jin H."/>
            <person name="Xiao X."/>
            <person name="Hu G."/>
            <person name="Bao F."/>
            <person name="Hu Y."/>
            <person name="Wan P."/>
            <person name="Li L."/>
            <person name="Deng X."/>
            <person name="Kuang T."/>
            <person name="Xiang C."/>
            <person name="Zhu J.K."/>
            <person name="Oliver M.J."/>
            <person name="He Y."/>
        </authorList>
    </citation>
    <scope>NUCLEOTIDE SEQUENCE [LARGE SCALE GENOMIC DNA]</scope>
    <source>
        <strain evidence="3">cv. XS01</strain>
    </source>
</reference>
<sequence length="596" mass="65149">MASSLIANALQVNFDSVLSIPDNDGMVKMFRALEYTGLRGFLGCPSVLYEKELEQFFDTALVKDNEIFCVIHQVPKNLVFDARSLFSKSGEPVKPSCKKREVKYEFRLLNDILAKSVTVKAGSFDAEMADKTFKRAKGYAAQICVLLKGDPAVTLEESKTFPPLKIISAKTVGTYVATNKTIDARGESDEPDVAKVAVVKRKSVPKKRSASTANKDTDEMLRRRGPTANKDTDEVQVEIVAEKAVSKKRPAAASTALDVKKKRTTMGRAAPTEKDLALVTVAQDAVPIQIIEPILAVPAEHVEHGVENQKEKTTVDYVDKIIDQVLTATAQKETDLAEPMVTRSDDTVVKITTHSSAVNDEDVNLDGPENEISRTMASVIAPKQFLKEPLRFGEDDDISEVEQPSRDNNADSVITDQVVQMEEDQRPDSTASDNFSQRIPDIALQSPNLSTSTDSRMLFTTADIPLNDKKVVDHIVLPATALPAPVLAESLAQLRTSVTQISIKHHWKSQCQTGSTASETALSLEMIEFKKGVRAHSAIGTTDLSDIRKEPSSIGAVMIKRGKWVAAEVSRRDDRSRSGGGRGSRSEPVKRRGSGS</sequence>
<feature type="region of interest" description="Disordered" evidence="1">
    <location>
        <begin position="391"/>
        <end position="447"/>
    </location>
</feature>
<evidence type="ECO:0000256" key="1">
    <source>
        <dbReference type="SAM" id="MobiDB-lite"/>
    </source>
</evidence>
<protein>
    <submittedName>
        <fullName evidence="2">Splicing factor 3B subunit 1-like</fullName>
    </submittedName>
</protein>
<gene>
    <name evidence="2" type="ORF">F511_14141</name>
</gene>